<feature type="compositionally biased region" description="Basic and acidic residues" evidence="1">
    <location>
        <begin position="1"/>
        <end position="11"/>
    </location>
</feature>
<reference evidence="2 3" key="1">
    <citation type="submission" date="2017-10" db="EMBL/GenBank/DDBJ databases">
        <title>Comparative genomics in systemic dimorphic fungi from Ajellomycetaceae.</title>
        <authorList>
            <person name="Munoz J.F."/>
            <person name="Mcewen J.G."/>
            <person name="Clay O.K."/>
            <person name="Cuomo C.A."/>
        </authorList>
    </citation>
    <scope>NUCLEOTIDE SEQUENCE [LARGE SCALE GENOMIC DNA]</scope>
    <source>
        <strain evidence="2 3">UAMH5409</strain>
    </source>
</reference>
<dbReference type="Proteomes" id="UP000223968">
    <property type="component" value="Unassembled WGS sequence"/>
</dbReference>
<protein>
    <submittedName>
        <fullName evidence="2">Uncharacterized protein</fullName>
    </submittedName>
</protein>
<organism evidence="2 3">
    <name type="scientific">Helicocarpus griseus UAMH5409</name>
    <dbReference type="NCBI Taxonomy" id="1447875"/>
    <lineage>
        <taxon>Eukaryota</taxon>
        <taxon>Fungi</taxon>
        <taxon>Dikarya</taxon>
        <taxon>Ascomycota</taxon>
        <taxon>Pezizomycotina</taxon>
        <taxon>Eurotiomycetes</taxon>
        <taxon>Eurotiomycetidae</taxon>
        <taxon>Onygenales</taxon>
        <taxon>Ajellomycetaceae</taxon>
        <taxon>Helicocarpus</taxon>
    </lineage>
</organism>
<sequence>MMYQESDDHATRRSQKRRKLSAQSSVSTVSSIACTEDASPTALINDKKSRNPTKKYCKNLASNSHCIPAAPQDDMVTSCLGEGIPVCGFLLSHLSGSKVCYTITFYHEETASGAHSQLSKPSLSKENVTNARDKAHRRLPYIANEVTDGEGGIIAVLVTEILLIDKHFACMI</sequence>
<keyword evidence="3" id="KW-1185">Reference proteome</keyword>
<dbReference type="AlphaFoldDB" id="A0A2B7XB14"/>
<dbReference type="OrthoDB" id="4188719at2759"/>
<accession>A0A2B7XB14</accession>
<evidence type="ECO:0000313" key="3">
    <source>
        <dbReference type="Proteomes" id="UP000223968"/>
    </source>
</evidence>
<evidence type="ECO:0000313" key="2">
    <source>
        <dbReference type="EMBL" id="PGH05838.1"/>
    </source>
</evidence>
<dbReference type="EMBL" id="PDNB01000122">
    <property type="protein sequence ID" value="PGH05838.1"/>
    <property type="molecule type" value="Genomic_DNA"/>
</dbReference>
<evidence type="ECO:0000256" key="1">
    <source>
        <dbReference type="SAM" id="MobiDB-lite"/>
    </source>
</evidence>
<proteinExistence type="predicted"/>
<comment type="caution">
    <text evidence="2">The sequence shown here is derived from an EMBL/GenBank/DDBJ whole genome shotgun (WGS) entry which is preliminary data.</text>
</comment>
<name>A0A2B7XB14_9EURO</name>
<gene>
    <name evidence="2" type="ORF">AJ79_06679</name>
</gene>
<feature type="region of interest" description="Disordered" evidence="1">
    <location>
        <begin position="1"/>
        <end position="28"/>
    </location>
</feature>